<dbReference type="OrthoDB" id="9790760at2"/>
<accession>A0A2P8E439</accession>
<dbReference type="GO" id="GO:0051301">
    <property type="term" value="P:cell division"/>
    <property type="evidence" value="ECO:0007669"/>
    <property type="project" value="UniProtKB-KW"/>
</dbReference>
<dbReference type="Pfam" id="PF03799">
    <property type="entry name" value="FtsQ_DivIB_C"/>
    <property type="match status" value="1"/>
</dbReference>
<evidence type="ECO:0000256" key="3">
    <source>
        <dbReference type="ARBA" id="ARBA00022618"/>
    </source>
</evidence>
<dbReference type="EMBL" id="PYGE01000006">
    <property type="protein sequence ID" value="PSL04220.1"/>
    <property type="molecule type" value="Genomic_DNA"/>
</dbReference>
<evidence type="ECO:0000313" key="10">
    <source>
        <dbReference type="EMBL" id="PSL04220.1"/>
    </source>
</evidence>
<evidence type="ECO:0000256" key="5">
    <source>
        <dbReference type="ARBA" id="ARBA00022989"/>
    </source>
</evidence>
<dbReference type="PANTHER" id="PTHR37820:SF1">
    <property type="entry name" value="CELL DIVISION PROTEIN FTSQ"/>
    <property type="match status" value="1"/>
</dbReference>
<dbReference type="RefSeq" id="WP_106537222.1">
    <property type="nucleotide sequence ID" value="NZ_ML142900.1"/>
</dbReference>
<keyword evidence="3 10" id="KW-0132">Cell division</keyword>
<name>A0A2P8E439_9ACTN</name>
<gene>
    <name evidence="10" type="ORF">CLV30_106226</name>
</gene>
<evidence type="ECO:0000259" key="9">
    <source>
        <dbReference type="PROSITE" id="PS51779"/>
    </source>
</evidence>
<dbReference type="InterPro" id="IPR034746">
    <property type="entry name" value="POTRA"/>
</dbReference>
<keyword evidence="5 8" id="KW-1133">Transmembrane helix</keyword>
<keyword evidence="6 8" id="KW-0472">Membrane</keyword>
<keyword evidence="11" id="KW-1185">Reference proteome</keyword>
<dbReference type="AlphaFoldDB" id="A0A2P8E439"/>
<keyword evidence="7" id="KW-0131">Cell cycle</keyword>
<sequence>MSVAARSSGSRDFAARVRRQRLRRVLTGLIVLAGAVLVGLAAWLVGWSDALAVRDVSVEGVSEDRRADVIETAQVPVGSPLARVDTGAIEDRVAALPEAAAVDVGRSWPNTLTIEVTPREPLAAVRSGEVWYAVDESGVLFGESSRRPEGVPVLEAPTDDDEALVRAAGVAMVTGLPSAVRDRVESVRADSEADIRLTLASGATVEMGTAERIDRKAEVLLALIEKQEETPSVYDVSAPEHPAVTP</sequence>
<dbReference type="InterPro" id="IPR050487">
    <property type="entry name" value="FtsQ_DivIB"/>
</dbReference>
<comment type="subcellular location">
    <subcellularLocation>
        <location evidence="1">Membrane</location>
    </subcellularLocation>
</comment>
<organism evidence="10 11">
    <name type="scientific">Haloactinopolyspora alba</name>
    <dbReference type="NCBI Taxonomy" id="648780"/>
    <lineage>
        <taxon>Bacteria</taxon>
        <taxon>Bacillati</taxon>
        <taxon>Actinomycetota</taxon>
        <taxon>Actinomycetes</taxon>
        <taxon>Jiangellales</taxon>
        <taxon>Jiangellaceae</taxon>
        <taxon>Haloactinopolyspora</taxon>
    </lineage>
</organism>
<feature type="transmembrane region" description="Helical" evidence="8">
    <location>
        <begin position="25"/>
        <end position="47"/>
    </location>
</feature>
<evidence type="ECO:0000256" key="8">
    <source>
        <dbReference type="SAM" id="Phobius"/>
    </source>
</evidence>
<dbReference type="PANTHER" id="PTHR37820">
    <property type="entry name" value="CELL DIVISION PROTEIN DIVIB"/>
    <property type="match status" value="1"/>
</dbReference>
<dbReference type="PROSITE" id="PS51779">
    <property type="entry name" value="POTRA"/>
    <property type="match status" value="1"/>
</dbReference>
<evidence type="ECO:0000313" key="11">
    <source>
        <dbReference type="Proteomes" id="UP000243528"/>
    </source>
</evidence>
<evidence type="ECO:0000256" key="6">
    <source>
        <dbReference type="ARBA" id="ARBA00023136"/>
    </source>
</evidence>
<feature type="domain" description="POTRA" evidence="9">
    <location>
        <begin position="51"/>
        <end position="119"/>
    </location>
</feature>
<evidence type="ECO:0000256" key="4">
    <source>
        <dbReference type="ARBA" id="ARBA00022692"/>
    </source>
</evidence>
<protein>
    <submittedName>
        <fullName evidence="10">Cell division protein FtsQ</fullName>
    </submittedName>
</protein>
<keyword evidence="4 8" id="KW-0812">Transmembrane</keyword>
<keyword evidence="2" id="KW-1003">Cell membrane</keyword>
<comment type="caution">
    <text evidence="10">The sequence shown here is derived from an EMBL/GenBank/DDBJ whole genome shotgun (WGS) entry which is preliminary data.</text>
</comment>
<evidence type="ECO:0000256" key="2">
    <source>
        <dbReference type="ARBA" id="ARBA00022475"/>
    </source>
</evidence>
<evidence type="ECO:0000256" key="7">
    <source>
        <dbReference type="ARBA" id="ARBA00023306"/>
    </source>
</evidence>
<evidence type="ECO:0000256" key="1">
    <source>
        <dbReference type="ARBA" id="ARBA00004370"/>
    </source>
</evidence>
<dbReference type="InterPro" id="IPR013685">
    <property type="entry name" value="POTRA_FtsQ_type"/>
</dbReference>
<dbReference type="Pfam" id="PF08478">
    <property type="entry name" value="POTRA_1"/>
    <property type="match status" value="1"/>
</dbReference>
<proteinExistence type="predicted"/>
<dbReference type="Proteomes" id="UP000243528">
    <property type="component" value="Unassembled WGS sequence"/>
</dbReference>
<reference evidence="10 11" key="1">
    <citation type="submission" date="2018-03" db="EMBL/GenBank/DDBJ databases">
        <title>Genomic Encyclopedia of Archaeal and Bacterial Type Strains, Phase II (KMG-II): from individual species to whole genera.</title>
        <authorList>
            <person name="Goeker M."/>
        </authorList>
    </citation>
    <scope>NUCLEOTIDE SEQUENCE [LARGE SCALE GENOMIC DNA]</scope>
    <source>
        <strain evidence="10 11">DSM 45211</strain>
    </source>
</reference>
<dbReference type="Gene3D" id="3.10.20.310">
    <property type="entry name" value="membrane protein fhac"/>
    <property type="match status" value="1"/>
</dbReference>
<dbReference type="GO" id="GO:0005886">
    <property type="term" value="C:plasma membrane"/>
    <property type="evidence" value="ECO:0007669"/>
    <property type="project" value="TreeGrafter"/>
</dbReference>
<dbReference type="InterPro" id="IPR005548">
    <property type="entry name" value="Cell_div_FtsQ/DivIB_C"/>
</dbReference>